<evidence type="ECO:0000259" key="6">
    <source>
        <dbReference type="Pfam" id="PF04932"/>
    </source>
</evidence>
<evidence type="ECO:0000313" key="7">
    <source>
        <dbReference type="EMBL" id="NVO99490.1"/>
    </source>
</evidence>
<dbReference type="GO" id="GO:0016874">
    <property type="term" value="F:ligase activity"/>
    <property type="evidence" value="ECO:0007669"/>
    <property type="project" value="UniProtKB-KW"/>
</dbReference>
<name>A0A850QWY8_PHODD</name>
<keyword evidence="3 5" id="KW-1133">Transmembrane helix</keyword>
<feature type="transmembrane region" description="Helical" evidence="5">
    <location>
        <begin position="203"/>
        <end position="219"/>
    </location>
</feature>
<sequence>MTKSKLTTLIVTLLTMSFPILCLSYGKGYNLPPVLLFTTALIFILHYKTLKYTTDIKLVIATFGLYFIIYAISVAVHHEPLSHLDQPSRIILALPIFLLLLRYPPKITWLMHAILLGSTIAGLSALYHIYGLHLGRAYTGLNTPYLNGYMPIQSGNMAMTLGVMSLTIGIYWLKEKQYWITTLSILSALLGISGSFLSGSRGGWVFLPLALIYLVFANRHYLKTKALVVLMATLVIFSCIASQVPPISNRINDAISNVTHYEQGNEMSSLGIRFELWKSAIYTFKQHPIFGSGYHERQILREKWGNEGLINKTISRYTTHSHNQYLEDLSLRGVIGLTSLILLLAIPFSIFNQNNKIVSHQSNAINQCGAVSMILMSGYLLSQAMFRHNSGMMFFATLTVILLACSITLKREMKS</sequence>
<dbReference type="EMBL" id="JABXOR010000286">
    <property type="protein sequence ID" value="NVO99490.1"/>
    <property type="molecule type" value="Genomic_DNA"/>
</dbReference>
<feature type="transmembrane region" description="Helical" evidence="5">
    <location>
        <begin position="226"/>
        <end position="244"/>
    </location>
</feature>
<feature type="transmembrane region" description="Helical" evidence="5">
    <location>
        <begin position="329"/>
        <end position="352"/>
    </location>
</feature>
<dbReference type="AlphaFoldDB" id="A0A850QWY8"/>
<protein>
    <submittedName>
        <fullName evidence="7">O-antigen ligase family protein</fullName>
    </submittedName>
</protein>
<feature type="domain" description="O-antigen ligase-related" evidence="6">
    <location>
        <begin position="187"/>
        <end position="340"/>
    </location>
</feature>
<keyword evidence="4 5" id="KW-0472">Membrane</keyword>
<organism evidence="7 8">
    <name type="scientific">Photobacterium damselae subsp. damselae</name>
    <name type="common">Listonella damsela</name>
    <dbReference type="NCBI Taxonomy" id="85581"/>
    <lineage>
        <taxon>Bacteria</taxon>
        <taxon>Pseudomonadati</taxon>
        <taxon>Pseudomonadota</taxon>
        <taxon>Gammaproteobacteria</taxon>
        <taxon>Vibrionales</taxon>
        <taxon>Vibrionaceae</taxon>
        <taxon>Photobacterium</taxon>
    </lineage>
</organism>
<feature type="transmembrane region" description="Helical" evidence="5">
    <location>
        <begin position="58"/>
        <end position="76"/>
    </location>
</feature>
<keyword evidence="7" id="KW-0436">Ligase</keyword>
<feature type="transmembrane region" description="Helical" evidence="5">
    <location>
        <begin position="110"/>
        <end position="130"/>
    </location>
</feature>
<feature type="transmembrane region" description="Helical" evidence="5">
    <location>
        <begin position="150"/>
        <end position="173"/>
    </location>
</feature>
<evidence type="ECO:0000256" key="3">
    <source>
        <dbReference type="ARBA" id="ARBA00022989"/>
    </source>
</evidence>
<feature type="transmembrane region" description="Helical" evidence="5">
    <location>
        <begin position="392"/>
        <end position="409"/>
    </location>
</feature>
<dbReference type="Pfam" id="PF04932">
    <property type="entry name" value="Wzy_C"/>
    <property type="match status" value="1"/>
</dbReference>
<proteinExistence type="predicted"/>
<evidence type="ECO:0000256" key="2">
    <source>
        <dbReference type="ARBA" id="ARBA00022692"/>
    </source>
</evidence>
<accession>A0A850QWY8</accession>
<dbReference type="InterPro" id="IPR051533">
    <property type="entry name" value="WaaL-like"/>
</dbReference>
<comment type="subcellular location">
    <subcellularLocation>
        <location evidence="1">Membrane</location>
        <topology evidence="1">Multi-pass membrane protein</topology>
    </subcellularLocation>
</comment>
<dbReference type="InterPro" id="IPR007016">
    <property type="entry name" value="O-antigen_ligase-rel_domated"/>
</dbReference>
<evidence type="ECO:0000256" key="1">
    <source>
        <dbReference type="ARBA" id="ARBA00004141"/>
    </source>
</evidence>
<feature type="transmembrane region" description="Helical" evidence="5">
    <location>
        <begin position="29"/>
        <end position="46"/>
    </location>
</feature>
<dbReference type="GO" id="GO:0016020">
    <property type="term" value="C:membrane"/>
    <property type="evidence" value="ECO:0007669"/>
    <property type="project" value="UniProtKB-SubCell"/>
</dbReference>
<evidence type="ECO:0000256" key="4">
    <source>
        <dbReference type="ARBA" id="ARBA00023136"/>
    </source>
</evidence>
<feature type="transmembrane region" description="Helical" evidence="5">
    <location>
        <begin position="178"/>
        <end position="197"/>
    </location>
</feature>
<keyword evidence="2 5" id="KW-0812">Transmembrane</keyword>
<gene>
    <name evidence="7" type="ORF">HWA77_04625</name>
</gene>
<evidence type="ECO:0000313" key="8">
    <source>
        <dbReference type="Proteomes" id="UP000533429"/>
    </source>
</evidence>
<dbReference type="Proteomes" id="UP000533429">
    <property type="component" value="Unassembled WGS sequence"/>
</dbReference>
<reference evidence="7 8" key="1">
    <citation type="submission" date="2020-06" db="EMBL/GenBank/DDBJ databases">
        <title>Photobacterium damselae subsp. damselae comparative genomics.</title>
        <authorList>
            <person name="Osorio C.R."/>
        </authorList>
    </citation>
    <scope>NUCLEOTIDE SEQUENCE [LARGE SCALE GENOMIC DNA]</scope>
    <source>
        <strain evidence="7 8">TW250/03</strain>
    </source>
</reference>
<evidence type="ECO:0000256" key="5">
    <source>
        <dbReference type="SAM" id="Phobius"/>
    </source>
</evidence>
<feature type="transmembrane region" description="Helical" evidence="5">
    <location>
        <begin position="88"/>
        <end position="103"/>
    </location>
</feature>
<comment type="caution">
    <text evidence="7">The sequence shown here is derived from an EMBL/GenBank/DDBJ whole genome shotgun (WGS) entry which is preliminary data.</text>
</comment>
<dbReference type="PANTHER" id="PTHR37422">
    <property type="entry name" value="TEICHURONIC ACID BIOSYNTHESIS PROTEIN TUAE"/>
    <property type="match status" value="1"/>
</dbReference>
<dbReference type="PANTHER" id="PTHR37422:SF17">
    <property type="entry name" value="O-ANTIGEN LIGASE"/>
    <property type="match status" value="1"/>
</dbReference>
<feature type="transmembrane region" description="Helical" evidence="5">
    <location>
        <begin position="364"/>
        <end position="386"/>
    </location>
</feature>